<sequence>SVKINNIIKQKLNIYNEFLDGIKYLIKDRILVSLMLYAALANLTVLTLTNAFLPFISKDMLNGDANDLAILISFSAIGSLLGSILMTTGTFSDKPGKILIFFMTIWHLLMIATSLFPVKTIMFVLLILFGSSTSISMILLTMIILSITEKKMIGKIMGIRQLAIFAFPVGLITGGYMIDQIGIEFSIQAMGFFGLLISILFGYKSKKLISYSEKMIVNSNL</sequence>
<accession>A0A382VDV2</accession>
<dbReference type="EMBL" id="UINC01151215">
    <property type="protein sequence ID" value="SVD44694.1"/>
    <property type="molecule type" value="Genomic_DNA"/>
</dbReference>
<feature type="transmembrane region" description="Helical" evidence="6">
    <location>
        <begin position="122"/>
        <end position="147"/>
    </location>
</feature>
<reference evidence="7" key="1">
    <citation type="submission" date="2018-05" db="EMBL/GenBank/DDBJ databases">
        <authorList>
            <person name="Lanie J.A."/>
            <person name="Ng W.-L."/>
            <person name="Kazmierczak K.M."/>
            <person name="Andrzejewski T.M."/>
            <person name="Davidsen T.M."/>
            <person name="Wayne K.J."/>
            <person name="Tettelin H."/>
            <person name="Glass J.I."/>
            <person name="Rusch D."/>
            <person name="Podicherti R."/>
            <person name="Tsui H.-C.T."/>
            <person name="Winkler M.E."/>
        </authorList>
    </citation>
    <scope>NUCLEOTIDE SEQUENCE</scope>
</reference>
<name>A0A382VDV2_9ZZZZ</name>
<evidence type="ECO:0000256" key="2">
    <source>
        <dbReference type="ARBA" id="ARBA00022475"/>
    </source>
</evidence>
<feature type="transmembrane region" description="Helical" evidence="6">
    <location>
        <begin position="98"/>
        <end position="116"/>
    </location>
</feature>
<keyword evidence="4 6" id="KW-1133">Transmembrane helix</keyword>
<feature type="transmembrane region" description="Helical" evidence="6">
    <location>
        <begin position="34"/>
        <end position="56"/>
    </location>
</feature>
<feature type="transmembrane region" description="Helical" evidence="6">
    <location>
        <begin position="185"/>
        <end position="203"/>
    </location>
</feature>
<dbReference type="AlphaFoldDB" id="A0A382VDV2"/>
<evidence type="ECO:0000256" key="4">
    <source>
        <dbReference type="ARBA" id="ARBA00022989"/>
    </source>
</evidence>
<evidence type="ECO:0008006" key="8">
    <source>
        <dbReference type="Google" id="ProtNLM"/>
    </source>
</evidence>
<keyword evidence="2" id="KW-1003">Cell membrane</keyword>
<comment type="subcellular location">
    <subcellularLocation>
        <location evidence="1">Cell membrane</location>
        <topology evidence="1">Multi-pass membrane protein</topology>
    </subcellularLocation>
</comment>
<dbReference type="Gene3D" id="1.20.1250.20">
    <property type="entry name" value="MFS general substrate transporter like domains"/>
    <property type="match status" value="1"/>
</dbReference>
<keyword evidence="5 6" id="KW-0472">Membrane</keyword>
<dbReference type="PANTHER" id="PTHR23513">
    <property type="entry name" value="INTEGRAL MEMBRANE EFFLUX PROTEIN-RELATED"/>
    <property type="match status" value="1"/>
</dbReference>
<dbReference type="SUPFAM" id="SSF103473">
    <property type="entry name" value="MFS general substrate transporter"/>
    <property type="match status" value="1"/>
</dbReference>
<feature type="transmembrane region" description="Helical" evidence="6">
    <location>
        <begin position="159"/>
        <end position="179"/>
    </location>
</feature>
<evidence type="ECO:0000256" key="6">
    <source>
        <dbReference type="SAM" id="Phobius"/>
    </source>
</evidence>
<evidence type="ECO:0000313" key="7">
    <source>
        <dbReference type="EMBL" id="SVD44694.1"/>
    </source>
</evidence>
<gene>
    <name evidence="7" type="ORF">METZ01_LOCUS397548</name>
</gene>
<dbReference type="InterPro" id="IPR036259">
    <property type="entry name" value="MFS_trans_sf"/>
</dbReference>
<organism evidence="7">
    <name type="scientific">marine metagenome</name>
    <dbReference type="NCBI Taxonomy" id="408172"/>
    <lineage>
        <taxon>unclassified sequences</taxon>
        <taxon>metagenomes</taxon>
        <taxon>ecological metagenomes</taxon>
    </lineage>
</organism>
<keyword evidence="3 6" id="KW-0812">Transmembrane</keyword>
<protein>
    <recommendedName>
        <fullName evidence="8">Major facilitator superfamily (MFS) profile domain-containing protein</fullName>
    </recommendedName>
</protein>
<proteinExistence type="predicted"/>
<feature type="transmembrane region" description="Helical" evidence="6">
    <location>
        <begin position="68"/>
        <end position="86"/>
    </location>
</feature>
<dbReference type="GO" id="GO:0005886">
    <property type="term" value="C:plasma membrane"/>
    <property type="evidence" value="ECO:0007669"/>
    <property type="project" value="UniProtKB-SubCell"/>
</dbReference>
<dbReference type="PANTHER" id="PTHR23513:SF6">
    <property type="entry name" value="MAJOR FACILITATOR SUPERFAMILY ASSOCIATED DOMAIN-CONTAINING PROTEIN"/>
    <property type="match status" value="1"/>
</dbReference>
<evidence type="ECO:0000256" key="5">
    <source>
        <dbReference type="ARBA" id="ARBA00023136"/>
    </source>
</evidence>
<evidence type="ECO:0000256" key="1">
    <source>
        <dbReference type="ARBA" id="ARBA00004651"/>
    </source>
</evidence>
<evidence type="ECO:0000256" key="3">
    <source>
        <dbReference type="ARBA" id="ARBA00022692"/>
    </source>
</evidence>
<feature type="non-terminal residue" evidence="7">
    <location>
        <position position="1"/>
    </location>
</feature>